<gene>
    <name evidence="2" type="ORF">MGAL_10B017552</name>
</gene>
<proteinExistence type="predicted"/>
<evidence type="ECO:0000313" key="2">
    <source>
        <dbReference type="EMBL" id="VDI51344.1"/>
    </source>
</evidence>
<comment type="caution">
    <text evidence="2">The sequence shown here is derived from an EMBL/GenBank/DDBJ whole genome shotgun (WGS) entry which is preliminary data.</text>
</comment>
<feature type="chain" id="PRO_5032679957" evidence="1">
    <location>
        <begin position="19"/>
        <end position="167"/>
    </location>
</feature>
<sequence>MLLGSFLCICTILPLLVALHNQNEYVPVVLKDCYSYENMDNFLTMGTLEQIRCLQQYMLTSNNGIIQHKLNDLLRIPISITYLQNGGKHVLDSLPKFGSKIYDQRPQFFEQLMSLIKNRAKRSVKHKSKYGHTHHSPAELEQIARDIVRDSSVPKITDSIPHSFELY</sequence>
<reference evidence="2" key="1">
    <citation type="submission" date="2018-11" db="EMBL/GenBank/DDBJ databases">
        <authorList>
            <person name="Alioto T."/>
            <person name="Alioto T."/>
        </authorList>
    </citation>
    <scope>NUCLEOTIDE SEQUENCE</scope>
</reference>
<feature type="signal peptide" evidence="1">
    <location>
        <begin position="1"/>
        <end position="18"/>
    </location>
</feature>
<dbReference type="Proteomes" id="UP000596742">
    <property type="component" value="Unassembled WGS sequence"/>
</dbReference>
<dbReference type="EMBL" id="UYJE01007043">
    <property type="protein sequence ID" value="VDI51344.1"/>
    <property type="molecule type" value="Genomic_DNA"/>
</dbReference>
<protein>
    <submittedName>
        <fullName evidence="2">Uncharacterized protein</fullName>
    </submittedName>
</protein>
<dbReference type="AlphaFoldDB" id="A0A8B6FJS7"/>
<accession>A0A8B6FJS7</accession>
<dbReference type="OrthoDB" id="6182285at2759"/>
<organism evidence="2 3">
    <name type="scientific">Mytilus galloprovincialis</name>
    <name type="common">Mediterranean mussel</name>
    <dbReference type="NCBI Taxonomy" id="29158"/>
    <lineage>
        <taxon>Eukaryota</taxon>
        <taxon>Metazoa</taxon>
        <taxon>Spiralia</taxon>
        <taxon>Lophotrochozoa</taxon>
        <taxon>Mollusca</taxon>
        <taxon>Bivalvia</taxon>
        <taxon>Autobranchia</taxon>
        <taxon>Pteriomorphia</taxon>
        <taxon>Mytilida</taxon>
        <taxon>Mytiloidea</taxon>
        <taxon>Mytilidae</taxon>
        <taxon>Mytilinae</taxon>
        <taxon>Mytilus</taxon>
    </lineage>
</organism>
<name>A0A8B6FJS7_MYTGA</name>
<keyword evidence="1" id="KW-0732">Signal</keyword>
<keyword evidence="3" id="KW-1185">Reference proteome</keyword>
<evidence type="ECO:0000256" key="1">
    <source>
        <dbReference type="SAM" id="SignalP"/>
    </source>
</evidence>
<evidence type="ECO:0000313" key="3">
    <source>
        <dbReference type="Proteomes" id="UP000596742"/>
    </source>
</evidence>